<dbReference type="RefSeq" id="WP_167807225.1">
    <property type="nucleotide sequence ID" value="NZ_JAAVMB010000008.1"/>
</dbReference>
<proteinExistence type="predicted"/>
<dbReference type="EMBL" id="JAAVMB010000008">
    <property type="protein sequence ID" value="NKC68006.1"/>
    <property type="molecule type" value="Genomic_DNA"/>
</dbReference>
<keyword evidence="1" id="KW-0812">Transmembrane</keyword>
<organism evidence="2 3">
    <name type="scientific">Vagococcus fluvialis</name>
    <dbReference type="NCBI Taxonomy" id="2738"/>
    <lineage>
        <taxon>Bacteria</taxon>
        <taxon>Bacillati</taxon>
        <taxon>Bacillota</taxon>
        <taxon>Bacilli</taxon>
        <taxon>Lactobacillales</taxon>
        <taxon>Enterococcaceae</taxon>
        <taxon>Vagococcus</taxon>
    </lineage>
</organism>
<evidence type="ECO:0000256" key="1">
    <source>
        <dbReference type="SAM" id="Phobius"/>
    </source>
</evidence>
<protein>
    <submittedName>
        <fullName evidence="2">Uncharacterized protein</fullName>
    </submittedName>
</protein>
<accession>A0A7X6I303</accession>
<name>A0A7X6I303_9ENTE</name>
<feature type="transmembrane region" description="Helical" evidence="1">
    <location>
        <begin position="12"/>
        <end position="33"/>
    </location>
</feature>
<dbReference type="AlphaFoldDB" id="A0A7X6I303"/>
<gene>
    <name evidence="2" type="ORF">HED35_07895</name>
</gene>
<evidence type="ECO:0000313" key="3">
    <source>
        <dbReference type="Proteomes" id="UP000521358"/>
    </source>
</evidence>
<keyword evidence="1" id="KW-0472">Membrane</keyword>
<evidence type="ECO:0000313" key="2">
    <source>
        <dbReference type="EMBL" id="NKC68006.1"/>
    </source>
</evidence>
<reference evidence="2 3" key="1">
    <citation type="submission" date="2020-03" db="EMBL/GenBank/DDBJ databases">
        <title>Bacterial samples isolated from urine from healthy bovine heifers (Gyr breed).</title>
        <authorList>
            <person name="Giannattasio-Ferraz S."/>
            <person name="Maskeri L."/>
            <person name="Penido A."/>
            <person name="Barbosa-Stancioli E.F."/>
            <person name="Putonti C."/>
        </authorList>
    </citation>
    <scope>NUCLEOTIDE SEQUENCE [LARGE SCALE GENOMIC DNA]</scope>
    <source>
        <strain evidence="2 3">UFMG-H7</strain>
    </source>
</reference>
<dbReference type="Proteomes" id="UP000521358">
    <property type="component" value="Unassembled WGS sequence"/>
</dbReference>
<keyword evidence="1" id="KW-1133">Transmembrane helix</keyword>
<sequence>MPTWLKIVLLLIPTYIILGLLSATIVASYKYLVKKEEFKSNFKDI</sequence>
<comment type="caution">
    <text evidence="2">The sequence shown here is derived from an EMBL/GenBank/DDBJ whole genome shotgun (WGS) entry which is preliminary data.</text>
</comment>